<sequence length="237" mass="25287">MLSSLSLLSLVSSTSFVAPARPLVCAPRLAPPVAILPPDLLAAAPVPSSAVPSAFAAYGHYLSLLLMVGSLTTQSLTVKENMSEEEFDKASNADILNGVAGLLLAVTGYLRATQYGKGWEFYQHEPIFWAKLTLVGVLGAASFFPTTKYIQLAIAKRNPDTPYRPMGPKLVKRMSTLINAQLLALASIPLTATLMARGVGYNESFPWQAGAAAVALSVFGLGYKYIKEALEFEEGAF</sequence>
<name>A0A7S3WSW8_9SPIT</name>
<reference evidence="2" key="1">
    <citation type="submission" date="2021-01" db="EMBL/GenBank/DDBJ databases">
        <authorList>
            <person name="Corre E."/>
            <person name="Pelletier E."/>
            <person name="Niang G."/>
            <person name="Scheremetjew M."/>
            <person name="Finn R."/>
            <person name="Kale V."/>
            <person name="Holt S."/>
            <person name="Cochrane G."/>
            <person name="Meng A."/>
            <person name="Brown T."/>
            <person name="Cohen L."/>
        </authorList>
    </citation>
    <scope>NUCLEOTIDE SEQUENCE</scope>
    <source>
        <strain evidence="2">SPMC142</strain>
    </source>
</reference>
<proteinExistence type="predicted"/>
<dbReference type="Pfam" id="PF09980">
    <property type="entry name" value="DUF2214"/>
    <property type="match status" value="1"/>
</dbReference>
<feature type="chain" id="PRO_5031455443" evidence="1">
    <location>
        <begin position="20"/>
        <end position="237"/>
    </location>
</feature>
<organism evidence="2">
    <name type="scientific">Strombidinopsis acuminata</name>
    <dbReference type="NCBI Taxonomy" id="141414"/>
    <lineage>
        <taxon>Eukaryota</taxon>
        <taxon>Sar</taxon>
        <taxon>Alveolata</taxon>
        <taxon>Ciliophora</taxon>
        <taxon>Intramacronucleata</taxon>
        <taxon>Spirotrichea</taxon>
        <taxon>Choreotrichia</taxon>
        <taxon>Choreotrichida</taxon>
        <taxon>Strombidinopsidae</taxon>
        <taxon>Strombidinopsis</taxon>
    </lineage>
</organism>
<dbReference type="EMBL" id="HBIQ01070462">
    <property type="protein sequence ID" value="CAE0575015.1"/>
    <property type="molecule type" value="Transcribed_RNA"/>
</dbReference>
<dbReference type="InterPro" id="IPR018706">
    <property type="entry name" value="DUF2214_membrane"/>
</dbReference>
<protein>
    <submittedName>
        <fullName evidence="2">Uncharacterized protein</fullName>
    </submittedName>
</protein>
<evidence type="ECO:0000313" key="2">
    <source>
        <dbReference type="EMBL" id="CAE0575015.1"/>
    </source>
</evidence>
<evidence type="ECO:0000256" key="1">
    <source>
        <dbReference type="SAM" id="SignalP"/>
    </source>
</evidence>
<gene>
    <name evidence="2" type="ORF">SACU0126_LOCUS22504</name>
</gene>
<accession>A0A7S3WSW8</accession>
<dbReference type="AlphaFoldDB" id="A0A7S3WSW8"/>
<keyword evidence="1" id="KW-0732">Signal</keyword>
<feature type="signal peptide" evidence="1">
    <location>
        <begin position="1"/>
        <end position="19"/>
    </location>
</feature>